<proteinExistence type="predicted"/>
<sequence>MRVSSLANSLPKTLLAGVAGGIVASLAMDLFQKGVAAVVDMGGSNDDPATVKAADSVSAAVTGEPVTQKRRESAGVLVHYVTGAALGAGYALAARVWPETTAGFGTAFGVGVATLLDDVAVPAFGWGPSATETPPAIHAYGLASHVVFGAALEGTRRFVEAMD</sequence>
<reference evidence="1 2" key="1">
    <citation type="submission" date="2015-01" db="EMBL/GenBank/DDBJ databases">
        <title>Genome of Sphingomonas taxi strain 30a.</title>
        <authorList>
            <person name="Eevers N."/>
            <person name="Van Hamme J."/>
            <person name="Bottos E."/>
            <person name="Weyens N."/>
            <person name="Vangronsveld J."/>
        </authorList>
    </citation>
    <scope>NUCLEOTIDE SEQUENCE [LARGE SCALE GENOMIC DNA]</scope>
    <source>
        <strain evidence="1 2">30a</strain>
    </source>
</reference>
<gene>
    <name evidence="1" type="ORF">SR41_16045</name>
</gene>
<dbReference type="EMBL" id="JXTP01000087">
    <property type="protein sequence ID" value="KIU26150.1"/>
    <property type="molecule type" value="Genomic_DNA"/>
</dbReference>
<organism evidence="1 2">
    <name type="scientific">Sphingomonas melonis</name>
    <dbReference type="NCBI Taxonomy" id="152682"/>
    <lineage>
        <taxon>Bacteria</taxon>
        <taxon>Pseudomonadati</taxon>
        <taxon>Pseudomonadota</taxon>
        <taxon>Alphaproteobacteria</taxon>
        <taxon>Sphingomonadales</taxon>
        <taxon>Sphingomonadaceae</taxon>
        <taxon>Sphingomonas</taxon>
    </lineage>
</organism>
<comment type="caution">
    <text evidence="1">The sequence shown here is derived from an EMBL/GenBank/DDBJ whole genome shotgun (WGS) entry which is preliminary data.</text>
</comment>
<dbReference type="PATRIC" id="fig|1549858.7.peg.2199"/>
<dbReference type="Proteomes" id="UP000033203">
    <property type="component" value="Unassembled WGS sequence"/>
</dbReference>
<evidence type="ECO:0000313" key="2">
    <source>
        <dbReference type="Proteomes" id="UP000033203"/>
    </source>
</evidence>
<accession>A0A0D1M2H1</accession>
<name>A0A0D1M2H1_9SPHN</name>
<dbReference type="Pfam" id="PF07274">
    <property type="entry name" value="DUF1440"/>
    <property type="match status" value="1"/>
</dbReference>
<evidence type="ECO:0008006" key="3">
    <source>
        <dbReference type="Google" id="ProtNLM"/>
    </source>
</evidence>
<dbReference type="AlphaFoldDB" id="A0A0D1M2H1"/>
<evidence type="ECO:0000313" key="1">
    <source>
        <dbReference type="EMBL" id="KIU26150.1"/>
    </source>
</evidence>
<dbReference type="InterPro" id="IPR009898">
    <property type="entry name" value="DUF1440"/>
</dbReference>
<protein>
    <recommendedName>
        <fullName evidence="3">DUF1440 domain-containing protein</fullName>
    </recommendedName>
</protein>